<dbReference type="InterPro" id="IPR004513">
    <property type="entry name" value="FtsX"/>
</dbReference>
<reference evidence="14 15" key="1">
    <citation type="journal article" date="2015" name="Nature">
        <title>rRNA introns, odd ribosomes, and small enigmatic genomes across a large radiation of phyla.</title>
        <authorList>
            <person name="Brown C.T."/>
            <person name="Hug L.A."/>
            <person name="Thomas B.C."/>
            <person name="Sharon I."/>
            <person name="Castelle C.J."/>
            <person name="Singh A."/>
            <person name="Wilkins M.J."/>
            <person name="Williams K.H."/>
            <person name="Banfield J.F."/>
        </authorList>
    </citation>
    <scope>NUCLEOTIDE SEQUENCE [LARGE SCALE GENOMIC DNA]</scope>
</reference>
<sequence length="293" mass="32686">MISNHFHVTWTRLRRTPYQTLVSLMVVTLTLFSATIFFLDAAAAHKILRYFESRPQVNAFFKTDVIPNPQQIDLIRTRLEATGLVESFKFISKDEALKIYRDLNASDPLLLEAVTAAMLPASLEVSAKNPSDLKLLAEQLKQAEGIEEVRFEENVVFSLIRWTKSVRTARIALSASQAFITFVVILSVITARVTSRREEIAIYQLLGATAGYISYPFVLEGVLYGAIGAASAWLVTYLVFLYSTPFLSSFIFQIPELYPSVVFMLEVLGGELILGSLIGGLGGLFAARRFLRS</sequence>
<dbReference type="PANTHER" id="PTHR47755:SF1">
    <property type="entry name" value="CELL DIVISION PROTEIN FTSX"/>
    <property type="match status" value="1"/>
</dbReference>
<evidence type="ECO:0000256" key="6">
    <source>
        <dbReference type="ARBA" id="ARBA00022692"/>
    </source>
</evidence>
<accession>A0A0G1RI67</accession>
<evidence type="ECO:0000256" key="2">
    <source>
        <dbReference type="ARBA" id="ARBA00007379"/>
    </source>
</evidence>
<dbReference type="EMBL" id="LCNM01000001">
    <property type="protein sequence ID" value="KKU57009.1"/>
    <property type="molecule type" value="Genomic_DNA"/>
</dbReference>
<proteinExistence type="inferred from homology"/>
<dbReference type="Pfam" id="PF18075">
    <property type="entry name" value="FtsX_ECD"/>
    <property type="match status" value="1"/>
</dbReference>
<dbReference type="PANTHER" id="PTHR47755">
    <property type="entry name" value="CELL DIVISION PROTEIN FTSX"/>
    <property type="match status" value="1"/>
</dbReference>
<evidence type="ECO:0000313" key="14">
    <source>
        <dbReference type="EMBL" id="KKU57009.1"/>
    </source>
</evidence>
<evidence type="ECO:0000256" key="11">
    <source>
        <dbReference type="SAM" id="Phobius"/>
    </source>
</evidence>
<evidence type="ECO:0000256" key="5">
    <source>
        <dbReference type="ARBA" id="ARBA00022618"/>
    </source>
</evidence>
<comment type="subcellular location">
    <subcellularLocation>
        <location evidence="1">Cell membrane</location>
        <topology evidence="1">Multi-pass membrane protein</topology>
    </subcellularLocation>
</comment>
<keyword evidence="6 11" id="KW-0812">Transmembrane</keyword>
<organism evidence="14 15">
    <name type="scientific">Candidatus Amesbacteria bacterium GW2011_GWA2_47_11</name>
    <dbReference type="NCBI Taxonomy" id="1618357"/>
    <lineage>
        <taxon>Bacteria</taxon>
        <taxon>Candidatus Amesiibacteriota</taxon>
    </lineage>
</organism>
<dbReference type="InterPro" id="IPR040690">
    <property type="entry name" value="FtsX_ECD"/>
</dbReference>
<keyword evidence="8 10" id="KW-0472">Membrane</keyword>
<evidence type="ECO:0000313" key="15">
    <source>
        <dbReference type="Proteomes" id="UP000034607"/>
    </source>
</evidence>
<dbReference type="GO" id="GO:0005886">
    <property type="term" value="C:plasma membrane"/>
    <property type="evidence" value="ECO:0007669"/>
    <property type="project" value="UniProtKB-SubCell"/>
</dbReference>
<evidence type="ECO:0000256" key="8">
    <source>
        <dbReference type="ARBA" id="ARBA00023136"/>
    </source>
</evidence>
<evidence type="ECO:0000256" key="1">
    <source>
        <dbReference type="ARBA" id="ARBA00004651"/>
    </source>
</evidence>
<dbReference type="PIRSF" id="PIRSF003097">
    <property type="entry name" value="FtsX"/>
    <property type="match status" value="1"/>
</dbReference>
<evidence type="ECO:0000256" key="7">
    <source>
        <dbReference type="ARBA" id="ARBA00022989"/>
    </source>
</evidence>
<keyword evidence="7 11" id="KW-1133">Transmembrane helix</keyword>
<dbReference type="Pfam" id="PF02687">
    <property type="entry name" value="FtsX"/>
    <property type="match status" value="1"/>
</dbReference>
<feature type="transmembrane region" description="Helical" evidence="11">
    <location>
        <begin position="20"/>
        <end position="39"/>
    </location>
</feature>
<dbReference type="Proteomes" id="UP000034607">
    <property type="component" value="Unassembled WGS sequence"/>
</dbReference>
<feature type="transmembrane region" description="Helical" evidence="11">
    <location>
        <begin position="272"/>
        <end position="291"/>
    </location>
</feature>
<evidence type="ECO:0000256" key="3">
    <source>
        <dbReference type="ARBA" id="ARBA00021907"/>
    </source>
</evidence>
<evidence type="ECO:0000256" key="4">
    <source>
        <dbReference type="ARBA" id="ARBA00022475"/>
    </source>
</evidence>
<dbReference type="Gene3D" id="3.30.70.3040">
    <property type="match status" value="1"/>
</dbReference>
<feature type="domain" description="FtsX extracellular" evidence="13">
    <location>
        <begin position="56"/>
        <end position="149"/>
    </location>
</feature>
<comment type="similarity">
    <text evidence="2 10">Belongs to the ABC-4 integral membrane protein family. FtsX subfamily.</text>
</comment>
<feature type="transmembrane region" description="Helical" evidence="11">
    <location>
        <begin position="171"/>
        <end position="194"/>
    </location>
</feature>
<comment type="caution">
    <text evidence="14">The sequence shown here is derived from an EMBL/GenBank/DDBJ whole genome shotgun (WGS) entry which is preliminary data.</text>
</comment>
<protein>
    <recommendedName>
        <fullName evidence="3 10">Cell division protein FtsX</fullName>
    </recommendedName>
</protein>
<keyword evidence="9 10" id="KW-0131">Cell cycle</keyword>
<keyword evidence="4 10" id="KW-1003">Cell membrane</keyword>
<gene>
    <name evidence="14" type="ORF">UX78_C0001G0062</name>
</gene>
<evidence type="ECO:0000259" key="12">
    <source>
        <dbReference type="Pfam" id="PF02687"/>
    </source>
</evidence>
<feature type="transmembrane region" description="Helical" evidence="11">
    <location>
        <begin position="200"/>
        <end position="218"/>
    </location>
</feature>
<dbReference type="AlphaFoldDB" id="A0A0G1RI67"/>
<name>A0A0G1RI67_9BACT</name>
<feature type="transmembrane region" description="Helical" evidence="11">
    <location>
        <begin position="230"/>
        <end position="252"/>
    </location>
</feature>
<dbReference type="GO" id="GO:0051301">
    <property type="term" value="P:cell division"/>
    <property type="evidence" value="ECO:0007669"/>
    <property type="project" value="UniProtKB-KW"/>
</dbReference>
<evidence type="ECO:0000256" key="9">
    <source>
        <dbReference type="ARBA" id="ARBA00023306"/>
    </source>
</evidence>
<evidence type="ECO:0000259" key="13">
    <source>
        <dbReference type="Pfam" id="PF18075"/>
    </source>
</evidence>
<keyword evidence="5 10" id="KW-0132">Cell division</keyword>
<evidence type="ECO:0000256" key="10">
    <source>
        <dbReference type="PIRNR" id="PIRNR003097"/>
    </source>
</evidence>
<feature type="domain" description="ABC3 transporter permease C-terminal" evidence="12">
    <location>
        <begin position="173"/>
        <end position="285"/>
    </location>
</feature>
<dbReference type="InterPro" id="IPR003838">
    <property type="entry name" value="ABC3_permease_C"/>
</dbReference>